<organism evidence="2 3">
    <name type="scientific">Vespula maculifrons</name>
    <name type="common">Eastern yellow jacket</name>
    <name type="synonym">Wasp</name>
    <dbReference type="NCBI Taxonomy" id="7453"/>
    <lineage>
        <taxon>Eukaryota</taxon>
        <taxon>Metazoa</taxon>
        <taxon>Ecdysozoa</taxon>
        <taxon>Arthropoda</taxon>
        <taxon>Hexapoda</taxon>
        <taxon>Insecta</taxon>
        <taxon>Pterygota</taxon>
        <taxon>Neoptera</taxon>
        <taxon>Endopterygota</taxon>
        <taxon>Hymenoptera</taxon>
        <taxon>Apocrita</taxon>
        <taxon>Aculeata</taxon>
        <taxon>Vespoidea</taxon>
        <taxon>Vespidae</taxon>
        <taxon>Vespinae</taxon>
        <taxon>Vespula</taxon>
    </lineage>
</organism>
<reference evidence="2 3" key="1">
    <citation type="journal article" date="2024" name="Ann. Entomol. Soc. Am.">
        <title>Genomic analyses of the southern and eastern yellowjacket wasps (Hymenoptera: Vespidae) reveal evolutionary signatures of social life.</title>
        <authorList>
            <person name="Catto M.A."/>
            <person name="Caine P.B."/>
            <person name="Orr S.E."/>
            <person name="Hunt B.G."/>
            <person name="Goodisman M.A.D."/>
        </authorList>
    </citation>
    <scope>NUCLEOTIDE SEQUENCE [LARGE SCALE GENOMIC DNA]</scope>
    <source>
        <strain evidence="2">232</strain>
        <tissue evidence="2">Head and thorax</tissue>
    </source>
</reference>
<sequence length="70" mass="8398">MYFHRMISLLNILLSSFPDSNCIQWWIHEEGIDAVASGLCPVYNSYFYIHDYNQIWANLDFSFHRSHEQL</sequence>
<feature type="chain" id="PRO_5044748160" evidence="1">
    <location>
        <begin position="23"/>
        <end position="70"/>
    </location>
</feature>
<dbReference type="EMBL" id="JAYRBN010000035">
    <property type="protein sequence ID" value="KAL2747678.1"/>
    <property type="molecule type" value="Genomic_DNA"/>
</dbReference>
<keyword evidence="3" id="KW-1185">Reference proteome</keyword>
<name>A0ABD2CU24_VESMC</name>
<keyword evidence="1" id="KW-0732">Signal</keyword>
<proteinExistence type="predicted"/>
<feature type="signal peptide" evidence="1">
    <location>
        <begin position="1"/>
        <end position="22"/>
    </location>
</feature>
<accession>A0ABD2CU24</accession>
<comment type="caution">
    <text evidence="2">The sequence shown here is derived from an EMBL/GenBank/DDBJ whole genome shotgun (WGS) entry which is preliminary data.</text>
</comment>
<protein>
    <submittedName>
        <fullName evidence="2">Uncharacterized protein</fullName>
    </submittedName>
</protein>
<dbReference type="Proteomes" id="UP001607303">
    <property type="component" value="Unassembled WGS sequence"/>
</dbReference>
<evidence type="ECO:0000313" key="2">
    <source>
        <dbReference type="EMBL" id="KAL2747678.1"/>
    </source>
</evidence>
<evidence type="ECO:0000256" key="1">
    <source>
        <dbReference type="SAM" id="SignalP"/>
    </source>
</evidence>
<gene>
    <name evidence="2" type="ORF">V1477_004370</name>
</gene>
<dbReference type="AlphaFoldDB" id="A0ABD2CU24"/>
<evidence type="ECO:0000313" key="3">
    <source>
        <dbReference type="Proteomes" id="UP001607303"/>
    </source>
</evidence>